<comment type="similarity">
    <text evidence="2">Belongs to the SspH family.</text>
</comment>
<proteinExistence type="inferred from homology"/>
<organism evidence="4 5">
    <name type="scientific">Paenibacillus lignilyticus</name>
    <dbReference type="NCBI Taxonomy" id="1172615"/>
    <lineage>
        <taxon>Bacteria</taxon>
        <taxon>Bacillati</taxon>
        <taxon>Bacillota</taxon>
        <taxon>Bacilli</taxon>
        <taxon>Bacillales</taxon>
        <taxon>Paenibacillaceae</taxon>
        <taxon>Paenibacillus</taxon>
    </lineage>
</organism>
<reference evidence="4 5" key="1">
    <citation type="submission" date="2021-04" db="EMBL/GenBank/DDBJ databases">
        <title>Paenibacillus sp. DLE-14 whole genome sequence.</title>
        <authorList>
            <person name="Ham Y.J."/>
        </authorList>
    </citation>
    <scope>NUCLEOTIDE SEQUENCE [LARGE SCALE GENOMIC DNA]</scope>
    <source>
        <strain evidence="4 5">DLE-14</strain>
    </source>
</reference>
<accession>A0ABS5CFU5</accession>
<gene>
    <name evidence="4" type="ORF">I8J30_18725</name>
</gene>
<dbReference type="Pfam" id="PF08141">
    <property type="entry name" value="SspH"/>
    <property type="match status" value="1"/>
</dbReference>
<protein>
    <submittedName>
        <fullName evidence="4">H-type small acid-soluble spore protein</fullName>
    </submittedName>
</protein>
<evidence type="ECO:0000313" key="5">
    <source>
        <dbReference type="Proteomes" id="UP000673394"/>
    </source>
</evidence>
<sequence>MNAQRAQEIAESSTMVEVTCNGVPIYIQHVDSDTNTARIYPLNQPDNEETVSLNSLTESSPFQSDGIQMHCPTD</sequence>
<keyword evidence="3" id="KW-0749">Sporulation</keyword>
<comment type="caution">
    <text evidence="4">The sequence shown here is derived from an EMBL/GenBank/DDBJ whole genome shotgun (WGS) entry which is preliminary data.</text>
</comment>
<evidence type="ECO:0000256" key="3">
    <source>
        <dbReference type="ARBA" id="ARBA00022969"/>
    </source>
</evidence>
<dbReference type="HAMAP" id="MF_00667">
    <property type="entry name" value="SspH"/>
    <property type="match status" value="1"/>
</dbReference>
<evidence type="ECO:0000313" key="4">
    <source>
        <dbReference type="EMBL" id="MBP3964758.1"/>
    </source>
</evidence>
<name>A0ABS5CFU5_9BACL</name>
<dbReference type="NCBIfam" id="TIGR02861">
    <property type="entry name" value="SASP_H"/>
    <property type="match status" value="1"/>
</dbReference>
<comment type="subcellular location">
    <subcellularLocation>
        <location evidence="1">Spore core</location>
    </subcellularLocation>
</comment>
<dbReference type="EMBL" id="JAGKSP010000007">
    <property type="protein sequence ID" value="MBP3964758.1"/>
    <property type="molecule type" value="Genomic_DNA"/>
</dbReference>
<evidence type="ECO:0000256" key="2">
    <source>
        <dbReference type="ARBA" id="ARBA00006573"/>
    </source>
</evidence>
<dbReference type="RefSeq" id="WP_210660636.1">
    <property type="nucleotide sequence ID" value="NZ_JAGKSP010000007.1"/>
</dbReference>
<keyword evidence="5" id="KW-1185">Reference proteome</keyword>
<evidence type="ECO:0000256" key="1">
    <source>
        <dbReference type="ARBA" id="ARBA00004288"/>
    </source>
</evidence>
<dbReference type="InterPro" id="IPR012610">
    <property type="entry name" value="SASP_SspH"/>
</dbReference>
<dbReference type="Proteomes" id="UP000673394">
    <property type="component" value="Unassembled WGS sequence"/>
</dbReference>